<comment type="subcellular location">
    <subcellularLocation>
        <location evidence="1">Nucleus</location>
    </subcellularLocation>
</comment>
<keyword evidence="3" id="KW-0805">Transcription regulation</keyword>
<dbReference type="InterPro" id="IPR000647">
    <property type="entry name" value="CTF/NFI"/>
</dbReference>
<dbReference type="OrthoDB" id="10055441at2759"/>
<dbReference type="PANTHER" id="PTHR11492:SF8">
    <property type="entry name" value="NUCLEAR FACTOR I, ISOFORM B"/>
    <property type="match status" value="1"/>
</dbReference>
<evidence type="ECO:0000256" key="7">
    <source>
        <dbReference type="ARBA" id="ARBA00023242"/>
    </source>
</evidence>
<dbReference type="SMART" id="SM00523">
    <property type="entry name" value="DWA"/>
    <property type="match status" value="1"/>
</dbReference>
<evidence type="ECO:0000313" key="10">
    <source>
        <dbReference type="Proteomes" id="UP000276133"/>
    </source>
</evidence>
<keyword evidence="10" id="KW-1185">Reference proteome</keyword>
<name>A0A3M7QVD6_BRAPC</name>
<protein>
    <submittedName>
        <fullName evidence="9">Nuclear factor 1 X-type isoform X2</fullName>
    </submittedName>
</protein>
<feature type="domain" description="CTF/NF-I" evidence="8">
    <location>
        <begin position="1"/>
        <end position="187"/>
    </location>
</feature>
<keyword evidence="5" id="KW-0010">Activator</keyword>
<sequence>MDYDQSFIDKLLPHVKSFAFTWFHLQAAKRKHFKNEDKRMSYDHELRLKQQFQNEKPGAKLKWAIRLLMKLRKDVHRLNQKDLIDVITGAKPTNECVLSNPDMKGKMRRIDCLRQSDKVWRLDLVMVVLFKGIPLESSDGERLDKLVECKHPTLCINPNHALLNVRDLEVFLANYINNSYKLTNSQSNALLYQNIRSSNVFTPQEFLTLSEVSIVNGATESDIKNQSLIAERFKLCEYKLKKPYETYAAPLLFSNRLELTFAAGSDHRVTYSAALRSSKTNYFYLKILIEVPKDSSFSSELWMTNAVFLSFNERLKLSRSDI</sequence>
<evidence type="ECO:0000256" key="1">
    <source>
        <dbReference type="ARBA" id="ARBA00004123"/>
    </source>
</evidence>
<feature type="non-terminal residue" evidence="9">
    <location>
        <position position="322"/>
    </location>
</feature>
<dbReference type="EMBL" id="REGN01005049">
    <property type="protein sequence ID" value="RNA15074.1"/>
    <property type="molecule type" value="Genomic_DNA"/>
</dbReference>
<accession>A0A3M7QVD6</accession>
<proteinExistence type="predicted"/>
<evidence type="ECO:0000256" key="5">
    <source>
        <dbReference type="ARBA" id="ARBA00023159"/>
    </source>
</evidence>
<dbReference type="GO" id="GO:0005634">
    <property type="term" value="C:nucleus"/>
    <property type="evidence" value="ECO:0007669"/>
    <property type="project" value="UniProtKB-SubCell"/>
</dbReference>
<keyword evidence="7" id="KW-0539">Nucleus</keyword>
<dbReference type="InterPro" id="IPR003619">
    <property type="entry name" value="MAD_homology1_Dwarfin-type"/>
</dbReference>
<dbReference type="GO" id="GO:0006260">
    <property type="term" value="P:DNA replication"/>
    <property type="evidence" value="ECO:0007669"/>
    <property type="project" value="UniProtKB-KW"/>
</dbReference>
<dbReference type="InterPro" id="IPR019548">
    <property type="entry name" value="CTF/NFI_DNA-bd_N"/>
</dbReference>
<dbReference type="Proteomes" id="UP000276133">
    <property type="component" value="Unassembled WGS sequence"/>
</dbReference>
<dbReference type="PROSITE" id="PS51080">
    <property type="entry name" value="CTF_NFI_2"/>
    <property type="match status" value="1"/>
</dbReference>
<dbReference type="InterPro" id="IPR036578">
    <property type="entry name" value="SMAD_MH1_sf"/>
</dbReference>
<evidence type="ECO:0000259" key="8">
    <source>
        <dbReference type="PROSITE" id="PS51080"/>
    </source>
</evidence>
<keyword evidence="6" id="KW-0804">Transcription</keyword>
<dbReference type="GO" id="GO:0000978">
    <property type="term" value="F:RNA polymerase II cis-regulatory region sequence-specific DNA binding"/>
    <property type="evidence" value="ECO:0007669"/>
    <property type="project" value="TreeGrafter"/>
</dbReference>
<dbReference type="SUPFAM" id="SSF56366">
    <property type="entry name" value="SMAD MH1 domain"/>
    <property type="match status" value="1"/>
</dbReference>
<dbReference type="STRING" id="10195.A0A3M7QVD6"/>
<evidence type="ECO:0000256" key="2">
    <source>
        <dbReference type="ARBA" id="ARBA00022705"/>
    </source>
</evidence>
<keyword evidence="4" id="KW-0238">DNA-binding</keyword>
<evidence type="ECO:0000256" key="6">
    <source>
        <dbReference type="ARBA" id="ARBA00023163"/>
    </source>
</evidence>
<reference evidence="9 10" key="1">
    <citation type="journal article" date="2018" name="Sci. Rep.">
        <title>Genomic signatures of local adaptation to the degree of environmental predictability in rotifers.</title>
        <authorList>
            <person name="Franch-Gras L."/>
            <person name="Hahn C."/>
            <person name="Garcia-Roger E.M."/>
            <person name="Carmona M.J."/>
            <person name="Serra M."/>
            <person name="Gomez A."/>
        </authorList>
    </citation>
    <scope>NUCLEOTIDE SEQUENCE [LARGE SCALE GENOMIC DNA]</scope>
    <source>
        <strain evidence="9">HYR1</strain>
    </source>
</reference>
<comment type="caution">
    <text evidence="9">The sequence shown here is derived from an EMBL/GenBank/DDBJ whole genome shotgun (WGS) entry which is preliminary data.</text>
</comment>
<keyword evidence="2" id="KW-0235">DNA replication</keyword>
<evidence type="ECO:0000256" key="3">
    <source>
        <dbReference type="ARBA" id="ARBA00023015"/>
    </source>
</evidence>
<dbReference type="GO" id="GO:0000981">
    <property type="term" value="F:DNA-binding transcription factor activity, RNA polymerase II-specific"/>
    <property type="evidence" value="ECO:0007669"/>
    <property type="project" value="TreeGrafter"/>
</dbReference>
<dbReference type="PANTHER" id="PTHR11492">
    <property type="entry name" value="NUCLEAR FACTOR I"/>
    <property type="match status" value="1"/>
</dbReference>
<organism evidence="9 10">
    <name type="scientific">Brachionus plicatilis</name>
    <name type="common">Marine rotifer</name>
    <name type="synonym">Brachionus muelleri</name>
    <dbReference type="NCBI Taxonomy" id="10195"/>
    <lineage>
        <taxon>Eukaryota</taxon>
        <taxon>Metazoa</taxon>
        <taxon>Spiralia</taxon>
        <taxon>Gnathifera</taxon>
        <taxon>Rotifera</taxon>
        <taxon>Eurotatoria</taxon>
        <taxon>Monogononta</taxon>
        <taxon>Pseudotrocha</taxon>
        <taxon>Ploima</taxon>
        <taxon>Brachionidae</taxon>
        <taxon>Brachionus</taxon>
    </lineage>
</organism>
<dbReference type="InterPro" id="IPR020604">
    <property type="entry name" value="CTF/NFI_DNA-bd-dom"/>
</dbReference>
<dbReference type="GO" id="GO:0045893">
    <property type="term" value="P:positive regulation of DNA-templated transcription"/>
    <property type="evidence" value="ECO:0007669"/>
    <property type="project" value="UniProtKB-ARBA"/>
</dbReference>
<gene>
    <name evidence="9" type="ORF">BpHYR1_027681</name>
</gene>
<dbReference type="AlphaFoldDB" id="A0A3M7QVD6"/>
<dbReference type="Pfam" id="PF10524">
    <property type="entry name" value="NfI_DNAbd_pre-N"/>
    <property type="match status" value="1"/>
</dbReference>
<evidence type="ECO:0000256" key="4">
    <source>
        <dbReference type="ARBA" id="ARBA00023125"/>
    </source>
</evidence>
<dbReference type="Pfam" id="PF03165">
    <property type="entry name" value="MH1"/>
    <property type="match status" value="1"/>
</dbReference>
<evidence type="ECO:0000313" key="9">
    <source>
        <dbReference type="EMBL" id="RNA15074.1"/>
    </source>
</evidence>